<feature type="region of interest" description="Disordered" evidence="2">
    <location>
        <begin position="309"/>
        <end position="343"/>
    </location>
</feature>
<sequence>MGPSKLPSSLPPDYVLGPREVYRPDRVSPDIERLKDVPQEEIPKDFRKVKRPLSLPRWLHPLVVKVVPYLGYYSPKMTAIRETRWLYRGIARRVMEEDEFFTNECRLPPTFQTWFLITNLYVWMLTTRLRALPSPHGKNFVQELVNHYFQDAEDRMRIILTPRCPERILRTHLIDCRSQWAGMTLALDLGLIGSDVQLAGALWRNVFDARGGKEVHVPGAKWTYHRFPAAEATLALEADQELKQAAELELPRLLYLWTAFVRREVKRLEAIKDEDVLVSQIGNWGSIDDGSESIRIDKWEEEKGEDWEVEKVVKLPAGDGPQVEDSPVSSKTEDKSASGAPVP</sequence>
<dbReference type="PANTHER" id="PTHR12184">
    <property type="entry name" value="UBIQUINOL-CYTOCHROME C REDUCTASE COMPLEX ASSEMBLY FACTOR 1 FAMILY MEMBER"/>
    <property type="match status" value="1"/>
</dbReference>
<keyword evidence="5" id="KW-1185">Reference proteome</keyword>
<evidence type="ECO:0000259" key="3">
    <source>
        <dbReference type="Pfam" id="PF03981"/>
    </source>
</evidence>
<dbReference type="STRING" id="1858805.M5FXN2"/>
<dbReference type="InterPro" id="IPR021150">
    <property type="entry name" value="Ubiq_cyt_c_chap"/>
</dbReference>
<dbReference type="GO" id="GO:0034551">
    <property type="term" value="P:mitochondrial respiratory chain complex III assembly"/>
    <property type="evidence" value="ECO:0007669"/>
    <property type="project" value="TreeGrafter"/>
</dbReference>
<dbReference type="InterPro" id="IPR007129">
    <property type="entry name" value="Ubiqinol_cyt_c_chaperone_CPB3"/>
</dbReference>
<proteinExistence type="inferred from homology"/>
<name>M5FXN2_DACPD</name>
<gene>
    <name evidence="4" type="ORF">DACRYDRAFT_24724</name>
</gene>
<evidence type="ECO:0000256" key="1">
    <source>
        <dbReference type="ARBA" id="ARBA00006407"/>
    </source>
</evidence>
<accession>M5FXN2</accession>
<dbReference type="EMBL" id="JH795874">
    <property type="protein sequence ID" value="EJT98266.1"/>
    <property type="molecule type" value="Genomic_DNA"/>
</dbReference>
<dbReference type="GO" id="GO:0005739">
    <property type="term" value="C:mitochondrion"/>
    <property type="evidence" value="ECO:0007669"/>
    <property type="project" value="TreeGrafter"/>
</dbReference>
<dbReference type="Pfam" id="PF03981">
    <property type="entry name" value="Ubiq_cyt_C_chap"/>
    <property type="match status" value="1"/>
</dbReference>
<dbReference type="AlphaFoldDB" id="M5FXN2"/>
<comment type="similarity">
    <text evidence="1">Belongs to the CBP3 family.</text>
</comment>
<protein>
    <recommendedName>
        <fullName evidence="3">Ubiquinol-cytochrome c chaperone domain-containing protein</fullName>
    </recommendedName>
</protein>
<dbReference type="HOGENOM" id="CLU_051390_0_0_1"/>
<dbReference type="Proteomes" id="UP000030653">
    <property type="component" value="Unassembled WGS sequence"/>
</dbReference>
<organism evidence="4 5">
    <name type="scientific">Dacryopinax primogenitus (strain DJM 731)</name>
    <name type="common">Brown rot fungus</name>
    <dbReference type="NCBI Taxonomy" id="1858805"/>
    <lineage>
        <taxon>Eukaryota</taxon>
        <taxon>Fungi</taxon>
        <taxon>Dikarya</taxon>
        <taxon>Basidiomycota</taxon>
        <taxon>Agaricomycotina</taxon>
        <taxon>Dacrymycetes</taxon>
        <taxon>Dacrymycetales</taxon>
        <taxon>Dacrymycetaceae</taxon>
        <taxon>Dacryopinax</taxon>
    </lineage>
</organism>
<dbReference type="PANTHER" id="PTHR12184:SF1">
    <property type="entry name" value="UBIQUINOL-CYTOCHROME-C REDUCTASE COMPLEX ASSEMBLY FACTOR 1"/>
    <property type="match status" value="1"/>
</dbReference>
<evidence type="ECO:0000313" key="5">
    <source>
        <dbReference type="Proteomes" id="UP000030653"/>
    </source>
</evidence>
<reference evidence="4 5" key="1">
    <citation type="journal article" date="2012" name="Science">
        <title>The Paleozoic origin of enzymatic lignin decomposition reconstructed from 31 fungal genomes.</title>
        <authorList>
            <person name="Floudas D."/>
            <person name="Binder M."/>
            <person name="Riley R."/>
            <person name="Barry K."/>
            <person name="Blanchette R.A."/>
            <person name="Henrissat B."/>
            <person name="Martinez A.T."/>
            <person name="Otillar R."/>
            <person name="Spatafora J.W."/>
            <person name="Yadav J.S."/>
            <person name="Aerts A."/>
            <person name="Benoit I."/>
            <person name="Boyd A."/>
            <person name="Carlson A."/>
            <person name="Copeland A."/>
            <person name="Coutinho P.M."/>
            <person name="de Vries R.P."/>
            <person name="Ferreira P."/>
            <person name="Findley K."/>
            <person name="Foster B."/>
            <person name="Gaskell J."/>
            <person name="Glotzer D."/>
            <person name="Gorecki P."/>
            <person name="Heitman J."/>
            <person name="Hesse C."/>
            <person name="Hori C."/>
            <person name="Igarashi K."/>
            <person name="Jurgens J.A."/>
            <person name="Kallen N."/>
            <person name="Kersten P."/>
            <person name="Kohler A."/>
            <person name="Kuees U."/>
            <person name="Kumar T.K.A."/>
            <person name="Kuo A."/>
            <person name="LaButti K."/>
            <person name="Larrondo L.F."/>
            <person name="Lindquist E."/>
            <person name="Ling A."/>
            <person name="Lombard V."/>
            <person name="Lucas S."/>
            <person name="Lundell T."/>
            <person name="Martin R."/>
            <person name="McLaughlin D.J."/>
            <person name="Morgenstern I."/>
            <person name="Morin E."/>
            <person name="Murat C."/>
            <person name="Nagy L.G."/>
            <person name="Nolan M."/>
            <person name="Ohm R.A."/>
            <person name="Patyshakuliyeva A."/>
            <person name="Rokas A."/>
            <person name="Ruiz-Duenas F.J."/>
            <person name="Sabat G."/>
            <person name="Salamov A."/>
            <person name="Samejima M."/>
            <person name="Schmutz J."/>
            <person name="Slot J.C."/>
            <person name="St John F."/>
            <person name="Stenlid J."/>
            <person name="Sun H."/>
            <person name="Sun S."/>
            <person name="Syed K."/>
            <person name="Tsang A."/>
            <person name="Wiebenga A."/>
            <person name="Young D."/>
            <person name="Pisabarro A."/>
            <person name="Eastwood D.C."/>
            <person name="Martin F."/>
            <person name="Cullen D."/>
            <person name="Grigoriev I.V."/>
            <person name="Hibbett D.S."/>
        </authorList>
    </citation>
    <scope>NUCLEOTIDE SEQUENCE [LARGE SCALE GENOMIC DNA]</scope>
    <source>
        <strain evidence="4 5">DJM-731 SS1</strain>
    </source>
</reference>
<dbReference type="RefSeq" id="XP_040625164.1">
    <property type="nucleotide sequence ID" value="XM_040773816.1"/>
</dbReference>
<evidence type="ECO:0000256" key="2">
    <source>
        <dbReference type="SAM" id="MobiDB-lite"/>
    </source>
</evidence>
<dbReference type="OrthoDB" id="10253878at2759"/>
<dbReference type="GeneID" id="63688878"/>
<feature type="domain" description="Ubiquinol-cytochrome c chaperone" evidence="3">
    <location>
        <begin position="104"/>
        <end position="280"/>
    </location>
</feature>
<evidence type="ECO:0000313" key="4">
    <source>
        <dbReference type="EMBL" id="EJT98266.1"/>
    </source>
</evidence>
<dbReference type="OMA" id="HIAGIEC"/>